<dbReference type="AlphaFoldDB" id="A0A0L0F6N3"/>
<dbReference type="PANTHER" id="PTHR23113">
    <property type="entry name" value="GUANINE NUCLEOTIDE EXCHANGE FACTOR"/>
    <property type="match status" value="1"/>
</dbReference>
<evidence type="ECO:0000313" key="4">
    <source>
        <dbReference type="EMBL" id="KNC72397.1"/>
    </source>
</evidence>
<dbReference type="GO" id="GO:0005085">
    <property type="term" value="F:guanyl-nucleotide exchange factor activity"/>
    <property type="evidence" value="ECO:0007669"/>
    <property type="project" value="UniProtKB-KW"/>
</dbReference>
<dbReference type="OrthoDB" id="10254377at2759"/>
<dbReference type="Pfam" id="PF00617">
    <property type="entry name" value="RasGEF"/>
    <property type="match status" value="1"/>
</dbReference>
<dbReference type="InterPro" id="IPR036964">
    <property type="entry name" value="RASGEF_cat_dom_sf"/>
</dbReference>
<dbReference type="InterPro" id="IPR023578">
    <property type="entry name" value="Ras_GEF_dom_sf"/>
</dbReference>
<feature type="non-terminal residue" evidence="4">
    <location>
        <position position="1"/>
    </location>
</feature>
<dbReference type="InterPro" id="IPR008937">
    <property type="entry name" value="Ras-like_GEF"/>
</dbReference>
<keyword evidence="1 2" id="KW-0344">Guanine-nucleotide releasing factor</keyword>
<dbReference type="Gene3D" id="1.10.840.10">
    <property type="entry name" value="Ras guanine-nucleotide exchange factors catalytic domain"/>
    <property type="match status" value="1"/>
</dbReference>
<organism evidence="4 5">
    <name type="scientific">Sphaeroforma arctica JP610</name>
    <dbReference type="NCBI Taxonomy" id="667725"/>
    <lineage>
        <taxon>Eukaryota</taxon>
        <taxon>Ichthyosporea</taxon>
        <taxon>Ichthyophonida</taxon>
        <taxon>Sphaeroforma</taxon>
    </lineage>
</organism>
<proteinExistence type="predicted"/>
<dbReference type="PANTHER" id="PTHR23113:SF99">
    <property type="entry name" value="RASGEF DOMAIN-CONTAINING PROTEIN"/>
    <property type="match status" value="1"/>
</dbReference>
<dbReference type="Proteomes" id="UP000054560">
    <property type="component" value="Unassembled WGS sequence"/>
</dbReference>
<dbReference type="GO" id="GO:0007265">
    <property type="term" value="P:Ras protein signal transduction"/>
    <property type="evidence" value="ECO:0007669"/>
    <property type="project" value="TreeGrafter"/>
</dbReference>
<dbReference type="GeneID" id="25915551"/>
<evidence type="ECO:0000313" key="5">
    <source>
        <dbReference type="Proteomes" id="UP000054560"/>
    </source>
</evidence>
<accession>A0A0L0F6N3</accession>
<name>A0A0L0F6N3_9EUKA</name>
<evidence type="ECO:0000256" key="1">
    <source>
        <dbReference type="ARBA" id="ARBA00022658"/>
    </source>
</evidence>
<keyword evidence="5" id="KW-1185">Reference proteome</keyword>
<evidence type="ECO:0000256" key="2">
    <source>
        <dbReference type="PROSITE-ProRule" id="PRU00168"/>
    </source>
</evidence>
<dbReference type="GO" id="GO:0005886">
    <property type="term" value="C:plasma membrane"/>
    <property type="evidence" value="ECO:0007669"/>
    <property type="project" value="TreeGrafter"/>
</dbReference>
<dbReference type="STRING" id="667725.A0A0L0F6N3"/>
<dbReference type="SUPFAM" id="SSF48366">
    <property type="entry name" value="Ras GEF"/>
    <property type="match status" value="1"/>
</dbReference>
<feature type="domain" description="Ras-GEF" evidence="3">
    <location>
        <begin position="1"/>
        <end position="98"/>
    </location>
</feature>
<feature type="non-terminal residue" evidence="4">
    <location>
        <position position="98"/>
    </location>
</feature>
<gene>
    <name evidence="4" type="ORF">SARC_15047</name>
</gene>
<dbReference type="RefSeq" id="XP_014146299.1">
    <property type="nucleotide sequence ID" value="XM_014290824.1"/>
</dbReference>
<dbReference type="eggNOG" id="KOG3417">
    <property type="taxonomic scope" value="Eukaryota"/>
</dbReference>
<sequence length="98" mass="11199">LDEFLKKKKVNGKVPKNKHIDENIKLFNRISTIVAASILSWPLASQRAKVFNRFVKVADEQYKLNNHNGTMAVVSALNHSAVQRMKKTIELVEGKRKK</sequence>
<protein>
    <recommendedName>
        <fullName evidence="3">Ras-GEF domain-containing protein</fullName>
    </recommendedName>
</protein>
<evidence type="ECO:0000259" key="3">
    <source>
        <dbReference type="PROSITE" id="PS50009"/>
    </source>
</evidence>
<dbReference type="PROSITE" id="PS50009">
    <property type="entry name" value="RASGEF_CAT"/>
    <property type="match status" value="1"/>
</dbReference>
<dbReference type="EMBL" id="KQ247118">
    <property type="protein sequence ID" value="KNC72397.1"/>
    <property type="molecule type" value="Genomic_DNA"/>
</dbReference>
<dbReference type="InterPro" id="IPR001895">
    <property type="entry name" value="RASGEF_cat_dom"/>
</dbReference>
<reference evidence="4 5" key="1">
    <citation type="submission" date="2011-02" db="EMBL/GenBank/DDBJ databases">
        <title>The Genome Sequence of Sphaeroforma arctica JP610.</title>
        <authorList>
            <consortium name="The Broad Institute Genome Sequencing Platform"/>
            <person name="Russ C."/>
            <person name="Cuomo C."/>
            <person name="Young S.K."/>
            <person name="Zeng Q."/>
            <person name="Gargeya S."/>
            <person name="Alvarado L."/>
            <person name="Berlin A."/>
            <person name="Chapman S.B."/>
            <person name="Chen Z."/>
            <person name="Freedman E."/>
            <person name="Gellesch M."/>
            <person name="Goldberg J."/>
            <person name="Griggs A."/>
            <person name="Gujja S."/>
            <person name="Heilman E."/>
            <person name="Heiman D."/>
            <person name="Howarth C."/>
            <person name="Mehta T."/>
            <person name="Neiman D."/>
            <person name="Pearson M."/>
            <person name="Roberts A."/>
            <person name="Saif S."/>
            <person name="Shea T."/>
            <person name="Shenoy N."/>
            <person name="Sisk P."/>
            <person name="Stolte C."/>
            <person name="Sykes S."/>
            <person name="White J."/>
            <person name="Yandava C."/>
            <person name="Burger G."/>
            <person name="Gray M.W."/>
            <person name="Holland P.W.H."/>
            <person name="King N."/>
            <person name="Lang F.B.F."/>
            <person name="Roger A.J."/>
            <person name="Ruiz-Trillo I."/>
            <person name="Haas B."/>
            <person name="Nusbaum C."/>
            <person name="Birren B."/>
        </authorList>
    </citation>
    <scope>NUCLEOTIDE SEQUENCE [LARGE SCALE GENOMIC DNA]</scope>
    <source>
        <strain evidence="4 5">JP610</strain>
    </source>
</reference>